<feature type="region of interest" description="Disordered" evidence="1">
    <location>
        <begin position="190"/>
        <end position="217"/>
    </location>
</feature>
<dbReference type="InterPro" id="IPR025632">
    <property type="entry name" value="DUF4290"/>
</dbReference>
<gene>
    <name evidence="2" type="ORF">MNBD_BACTEROID06-1830</name>
</gene>
<evidence type="ECO:0008006" key="3">
    <source>
        <dbReference type="Google" id="ProtNLM"/>
    </source>
</evidence>
<reference evidence="2" key="1">
    <citation type="submission" date="2018-06" db="EMBL/GenBank/DDBJ databases">
        <authorList>
            <person name="Zhirakovskaya E."/>
        </authorList>
    </citation>
    <scope>NUCLEOTIDE SEQUENCE</scope>
</reference>
<proteinExistence type="predicted"/>
<dbReference type="EMBL" id="UOES01000030">
    <property type="protein sequence ID" value="VAW25867.1"/>
    <property type="molecule type" value="Genomic_DNA"/>
</dbReference>
<evidence type="ECO:0000256" key="1">
    <source>
        <dbReference type="SAM" id="MobiDB-lite"/>
    </source>
</evidence>
<feature type="compositionally biased region" description="Basic residues" evidence="1">
    <location>
        <begin position="200"/>
        <end position="217"/>
    </location>
</feature>
<sequence length="217" mass="25732">MFDYNTSREHLNLREFGRNVQKIAAHLLTIEDKEKRTRYATGLVELMRQVVPSIKDNPEDTQRLWDDLHLMTEFKLDVDTTFDKPESHLEKPPQKVAYNMHKVRFKHYGHNLKLMVQEAIKMEDEAQKHDAIIHIGKLMKSYHMTWSKEFVDDEVLVKNIEILSEGALTIDINKVKDENLFEPLYKERIRPANTANSNNRNKKNSNGHKNQNRRRRN</sequence>
<dbReference type="Pfam" id="PF14123">
    <property type="entry name" value="DUF4290"/>
    <property type="match status" value="1"/>
</dbReference>
<name>A0A3B0UKI9_9ZZZZ</name>
<dbReference type="AlphaFoldDB" id="A0A3B0UKI9"/>
<evidence type="ECO:0000313" key="2">
    <source>
        <dbReference type="EMBL" id="VAW25867.1"/>
    </source>
</evidence>
<accession>A0A3B0UKI9</accession>
<protein>
    <recommendedName>
        <fullName evidence="3">DUF4290 domain-containing protein</fullName>
    </recommendedName>
</protein>
<organism evidence="2">
    <name type="scientific">hydrothermal vent metagenome</name>
    <dbReference type="NCBI Taxonomy" id="652676"/>
    <lineage>
        <taxon>unclassified sequences</taxon>
        <taxon>metagenomes</taxon>
        <taxon>ecological metagenomes</taxon>
    </lineage>
</organism>